<keyword evidence="13 16" id="KW-0472">Membrane</keyword>
<keyword evidence="10" id="KW-0560">Oxidoreductase</keyword>
<dbReference type="GO" id="GO:0016712">
    <property type="term" value="F:oxidoreductase activity, acting on paired donors, with incorporation or reduction of molecular oxygen, reduced flavin or flavoprotein as one donor, and incorporation of one atom of oxygen"/>
    <property type="evidence" value="ECO:0007669"/>
    <property type="project" value="UniProtKB-EC"/>
</dbReference>
<keyword evidence="6 15" id="KW-0349">Heme</keyword>
<keyword evidence="9" id="KW-0492">Microsome</keyword>
<evidence type="ECO:0000256" key="13">
    <source>
        <dbReference type="ARBA" id="ARBA00023136"/>
    </source>
</evidence>
<dbReference type="GO" id="GO:0020037">
    <property type="term" value="F:heme binding"/>
    <property type="evidence" value="ECO:0007669"/>
    <property type="project" value="InterPro"/>
</dbReference>
<sequence>MGLELLVDASYKVGYKVPPPVMVLLVLLSAVAVAVAVYLRHVYTRFSKYGVKSLTPLPILGNMARIVIRMDHFAQNMERMYKLDSRDRFVGKYQFLDPVVIIKDIDLIKAVTVRDFEHFLDHRNFVDEKLDSYFGRNLFSLKGEEWKQMRSILSPAFTSSKIRSMVPFMVEVGDKMINSLRMKIKKSGKNIIDVDCKDLTTRYANDVIATCAFGLKIDSHTEENNAFYKKGKETVAFNFMQLLKFFTLTSWPNVSKFFRITLFSEEIRFFFRDLVLNTINDREERNIFRPDMIHLLMEAKKGNLKHENGKDTDAGFATVEESAIGKKNVDYVWNDNDLVAQVLLFFIGGFDTVSTVMSFALHELAVNPEVQEKLHQEIKEHHENNGKIDFDAVNELKYLDMVISEVLRLWPPAVSMDRLCVKDYNLGKCNEKSTKDFIVRKGESIIIPAWAIHRDPAYYPRPLQFDPERFSDERRHLIKPFTYMPFGLGPRNCIGSRFALCEVKVLLYQLLLHVQVSPCEKTCIPAQLATNTFNIRMKRGHWDMLMILLIWTAVVLSVCWLYSREVYSKFSKRGVNHLKPTPFLGNMASVILRRNHFVEATSKLYNAYSDDKFLGWYEFVNPIIMLKDIELIKTIGVKDFEYFLDHRPIVDGKIDPFFGRSLISLKGEEWKDMRSTLSPAFTSSKMRLMVSFMVEVGDIMIKSLKERIQSSEGGYIDVECKDLTNRYANDVIASCAFGLKVDSHTDRDNIFYKMGNVAATFRFVQLLKIIVTASWPMISKILRISVFDQNVKEFFQDLIQKTIQERESKSIIRPDLINLLMKEKKGQVTNDDSGDDNDAGFATVEESSVGKKNVNRAWTENDLIAQAVLFFIAGFETISSAMTFALHELAMNPDMQERLLQEIKDNDQKNGGKFDYTSVQNMKYLDMVVSEVLRKWPPAVALDRLCLNNYNLGKPNKEATKDYIIRKGEIVTIPVWSIHYDPNFYPDPEKFNPERFSDENKHQIKPFTYIPFGLGPRNCIGSRFALCEVKVLLYQVVRRMQLTPCEKTCIPAQLATDTFNKRLKGGHWLRFRLRQ</sequence>
<dbReference type="PRINTS" id="PR00385">
    <property type="entry name" value="P450"/>
</dbReference>
<dbReference type="PRINTS" id="PR00463">
    <property type="entry name" value="EP450I"/>
</dbReference>
<organism evidence="17 18">
    <name type="scientific">Papilio xuthus</name>
    <name type="common">Asian swallowtail butterfly</name>
    <dbReference type="NCBI Taxonomy" id="66420"/>
    <lineage>
        <taxon>Eukaryota</taxon>
        <taxon>Metazoa</taxon>
        <taxon>Ecdysozoa</taxon>
        <taxon>Arthropoda</taxon>
        <taxon>Hexapoda</taxon>
        <taxon>Insecta</taxon>
        <taxon>Pterygota</taxon>
        <taxon>Neoptera</taxon>
        <taxon>Endopterygota</taxon>
        <taxon>Lepidoptera</taxon>
        <taxon>Glossata</taxon>
        <taxon>Ditrysia</taxon>
        <taxon>Papilionoidea</taxon>
        <taxon>Papilionidae</taxon>
        <taxon>Papilioninae</taxon>
        <taxon>Papilio</taxon>
    </lineage>
</organism>
<evidence type="ECO:0000256" key="14">
    <source>
        <dbReference type="ARBA" id="ARBA00047827"/>
    </source>
</evidence>
<dbReference type="EC" id="1.14.14.1" evidence="5"/>
<evidence type="ECO:0000256" key="1">
    <source>
        <dbReference type="ARBA" id="ARBA00001971"/>
    </source>
</evidence>
<evidence type="ECO:0000256" key="11">
    <source>
        <dbReference type="ARBA" id="ARBA00023004"/>
    </source>
</evidence>
<gene>
    <name evidence="17" type="ORF">RR46_04294</name>
</gene>
<keyword evidence="18" id="KW-1185">Reference proteome</keyword>
<keyword evidence="16" id="KW-1133">Transmembrane helix</keyword>
<feature type="transmembrane region" description="Helical" evidence="16">
    <location>
        <begin position="20"/>
        <end position="39"/>
    </location>
</feature>
<comment type="cofactor">
    <cofactor evidence="1 15">
        <name>heme</name>
        <dbReference type="ChEBI" id="CHEBI:30413"/>
    </cofactor>
</comment>
<dbReference type="FunFam" id="1.10.630.10:FF:000042">
    <property type="entry name" value="Cytochrome P450"/>
    <property type="match status" value="2"/>
</dbReference>
<evidence type="ECO:0000256" key="15">
    <source>
        <dbReference type="PIRSR" id="PIRSR602401-1"/>
    </source>
</evidence>
<dbReference type="InterPro" id="IPR001128">
    <property type="entry name" value="Cyt_P450"/>
</dbReference>
<dbReference type="InterPro" id="IPR017972">
    <property type="entry name" value="Cyt_P450_CS"/>
</dbReference>
<dbReference type="CDD" id="cd11056">
    <property type="entry name" value="CYP6-like"/>
    <property type="match status" value="2"/>
</dbReference>
<accession>A0A194QDY1</accession>
<dbReference type="STRING" id="66420.A0A194QDY1"/>
<comment type="similarity">
    <text evidence="4">Belongs to the cytochrome P450 family.</text>
</comment>
<evidence type="ECO:0000256" key="2">
    <source>
        <dbReference type="ARBA" id="ARBA00004174"/>
    </source>
</evidence>
<keyword evidence="11 15" id="KW-0408">Iron</keyword>
<name>A0A194QDY1_PAPXU</name>
<keyword evidence="16" id="KW-0812">Transmembrane</keyword>
<dbReference type="SUPFAM" id="SSF48264">
    <property type="entry name" value="Cytochrome P450"/>
    <property type="match status" value="2"/>
</dbReference>
<evidence type="ECO:0000256" key="9">
    <source>
        <dbReference type="ARBA" id="ARBA00022848"/>
    </source>
</evidence>
<comment type="subcellular location">
    <subcellularLocation>
        <location evidence="3">Endoplasmic reticulum membrane</location>
        <topology evidence="3">Peripheral membrane protein</topology>
    </subcellularLocation>
    <subcellularLocation>
        <location evidence="2">Microsome membrane</location>
        <topology evidence="2">Peripheral membrane protein</topology>
    </subcellularLocation>
</comment>
<evidence type="ECO:0000256" key="4">
    <source>
        <dbReference type="ARBA" id="ARBA00010617"/>
    </source>
</evidence>
<dbReference type="PANTHER" id="PTHR24292:SF54">
    <property type="entry name" value="CYP9F3-RELATED"/>
    <property type="match status" value="1"/>
</dbReference>
<dbReference type="InterPro" id="IPR002401">
    <property type="entry name" value="Cyt_P450_E_grp-I"/>
</dbReference>
<dbReference type="Proteomes" id="UP000053268">
    <property type="component" value="Unassembled WGS sequence"/>
</dbReference>
<feature type="transmembrane region" description="Helical" evidence="16">
    <location>
        <begin position="544"/>
        <end position="563"/>
    </location>
</feature>
<dbReference type="InterPro" id="IPR050476">
    <property type="entry name" value="Insect_CytP450_Detox"/>
</dbReference>
<dbReference type="InterPro" id="IPR036396">
    <property type="entry name" value="Cyt_P450_sf"/>
</dbReference>
<evidence type="ECO:0000313" key="17">
    <source>
        <dbReference type="EMBL" id="KPJ03682.1"/>
    </source>
</evidence>
<keyword evidence="8" id="KW-0256">Endoplasmic reticulum</keyword>
<evidence type="ECO:0000256" key="6">
    <source>
        <dbReference type="ARBA" id="ARBA00022617"/>
    </source>
</evidence>
<evidence type="ECO:0000256" key="5">
    <source>
        <dbReference type="ARBA" id="ARBA00012109"/>
    </source>
</evidence>
<dbReference type="EMBL" id="KQ459144">
    <property type="protein sequence ID" value="KPJ03682.1"/>
    <property type="molecule type" value="Genomic_DNA"/>
</dbReference>
<evidence type="ECO:0000313" key="18">
    <source>
        <dbReference type="Proteomes" id="UP000053268"/>
    </source>
</evidence>
<evidence type="ECO:0000256" key="12">
    <source>
        <dbReference type="ARBA" id="ARBA00023033"/>
    </source>
</evidence>
<evidence type="ECO:0000256" key="8">
    <source>
        <dbReference type="ARBA" id="ARBA00022824"/>
    </source>
</evidence>
<feature type="binding site" description="axial binding residue" evidence="15">
    <location>
        <position position="1019"/>
    </location>
    <ligand>
        <name>heme</name>
        <dbReference type="ChEBI" id="CHEBI:30413"/>
    </ligand>
    <ligandPart>
        <name>Fe</name>
        <dbReference type="ChEBI" id="CHEBI:18248"/>
    </ligandPart>
</feature>
<dbReference type="GO" id="GO:0005506">
    <property type="term" value="F:iron ion binding"/>
    <property type="evidence" value="ECO:0007669"/>
    <property type="project" value="InterPro"/>
</dbReference>
<protein>
    <recommendedName>
        <fullName evidence="5">unspecific monooxygenase</fullName>
        <ecNumber evidence="5">1.14.14.1</ecNumber>
    </recommendedName>
</protein>
<evidence type="ECO:0000256" key="10">
    <source>
        <dbReference type="ARBA" id="ARBA00023002"/>
    </source>
</evidence>
<evidence type="ECO:0000256" key="16">
    <source>
        <dbReference type="SAM" id="Phobius"/>
    </source>
</evidence>
<dbReference type="PROSITE" id="PS00086">
    <property type="entry name" value="CYTOCHROME_P450"/>
    <property type="match status" value="2"/>
</dbReference>
<reference evidence="17 18" key="1">
    <citation type="journal article" date="2015" name="Nat. Commun.">
        <title>Outbred genome sequencing and CRISPR/Cas9 gene editing in butterflies.</title>
        <authorList>
            <person name="Li X."/>
            <person name="Fan D."/>
            <person name="Zhang W."/>
            <person name="Liu G."/>
            <person name="Zhang L."/>
            <person name="Zhao L."/>
            <person name="Fang X."/>
            <person name="Chen L."/>
            <person name="Dong Y."/>
            <person name="Chen Y."/>
            <person name="Ding Y."/>
            <person name="Zhao R."/>
            <person name="Feng M."/>
            <person name="Zhu Y."/>
            <person name="Feng Y."/>
            <person name="Jiang X."/>
            <person name="Zhu D."/>
            <person name="Xiang H."/>
            <person name="Feng X."/>
            <person name="Li S."/>
            <person name="Wang J."/>
            <person name="Zhang G."/>
            <person name="Kronforst M.R."/>
            <person name="Wang W."/>
        </authorList>
    </citation>
    <scope>NUCLEOTIDE SEQUENCE [LARGE SCALE GENOMIC DNA]</scope>
    <source>
        <strain evidence="17">Ya'a_city_454_Px</strain>
        <tissue evidence="17">Whole body</tissue>
    </source>
</reference>
<comment type="catalytic activity">
    <reaction evidence="14">
        <text>an organic molecule + reduced [NADPH--hemoprotein reductase] + O2 = an alcohol + oxidized [NADPH--hemoprotein reductase] + H2O + H(+)</text>
        <dbReference type="Rhea" id="RHEA:17149"/>
        <dbReference type="Rhea" id="RHEA-COMP:11964"/>
        <dbReference type="Rhea" id="RHEA-COMP:11965"/>
        <dbReference type="ChEBI" id="CHEBI:15377"/>
        <dbReference type="ChEBI" id="CHEBI:15378"/>
        <dbReference type="ChEBI" id="CHEBI:15379"/>
        <dbReference type="ChEBI" id="CHEBI:30879"/>
        <dbReference type="ChEBI" id="CHEBI:57618"/>
        <dbReference type="ChEBI" id="CHEBI:58210"/>
        <dbReference type="ChEBI" id="CHEBI:142491"/>
        <dbReference type="EC" id="1.14.14.1"/>
    </reaction>
</comment>
<dbReference type="Gene3D" id="1.10.630.10">
    <property type="entry name" value="Cytochrome P450"/>
    <property type="match status" value="2"/>
</dbReference>
<keyword evidence="12" id="KW-0503">Monooxygenase</keyword>
<dbReference type="PANTHER" id="PTHR24292">
    <property type="entry name" value="CYTOCHROME P450"/>
    <property type="match status" value="1"/>
</dbReference>
<dbReference type="AlphaFoldDB" id="A0A194QDY1"/>
<dbReference type="GO" id="GO:0005789">
    <property type="term" value="C:endoplasmic reticulum membrane"/>
    <property type="evidence" value="ECO:0007669"/>
    <property type="project" value="UniProtKB-SubCell"/>
</dbReference>
<dbReference type="Pfam" id="PF00067">
    <property type="entry name" value="p450"/>
    <property type="match status" value="2"/>
</dbReference>
<evidence type="ECO:0000256" key="7">
    <source>
        <dbReference type="ARBA" id="ARBA00022723"/>
    </source>
</evidence>
<proteinExistence type="inferred from homology"/>
<evidence type="ECO:0000256" key="3">
    <source>
        <dbReference type="ARBA" id="ARBA00004406"/>
    </source>
</evidence>
<keyword evidence="7 15" id="KW-0479">Metal-binding</keyword>